<dbReference type="GO" id="GO:0006261">
    <property type="term" value="P:DNA-templated DNA replication"/>
    <property type="evidence" value="ECO:0007669"/>
    <property type="project" value="TreeGrafter"/>
</dbReference>
<keyword evidence="2" id="KW-0547">Nucleotide-binding</keyword>
<evidence type="ECO:0000256" key="2">
    <source>
        <dbReference type="ARBA" id="ARBA00022741"/>
    </source>
</evidence>
<dbReference type="PANTHER" id="PTHR11669:SF20">
    <property type="entry name" value="REPLICATION FACTOR C SUBUNIT 4"/>
    <property type="match status" value="1"/>
</dbReference>
<dbReference type="AlphaFoldDB" id="A0A2Z4JUK0"/>
<dbReference type="GO" id="GO:0003689">
    <property type="term" value="F:DNA clamp loader activity"/>
    <property type="evidence" value="ECO:0007669"/>
    <property type="project" value="TreeGrafter"/>
</dbReference>
<keyword evidence="3" id="KW-0067">ATP-binding</keyword>
<reference evidence="6" key="1">
    <citation type="submission" date="2018-06" db="EMBL/GenBank/DDBJ databases">
        <title>Description of a new Polynucleobacter species.</title>
        <authorList>
            <person name="Hahn M.W."/>
        </authorList>
    </citation>
    <scope>NUCLEOTIDE SEQUENCE [LARGE SCALE GENOMIC DNA]</scope>
    <source>
        <strain evidence="6">MG-25-Pas1-D2</strain>
    </source>
</reference>
<dbReference type="GO" id="GO:0016887">
    <property type="term" value="F:ATP hydrolysis activity"/>
    <property type="evidence" value="ECO:0007669"/>
    <property type="project" value="InterPro"/>
</dbReference>
<organism evidence="5 6">
    <name type="scientific">Polynucleobacter paneuropaeus</name>
    <dbReference type="NCBI Taxonomy" id="2527775"/>
    <lineage>
        <taxon>Bacteria</taxon>
        <taxon>Pseudomonadati</taxon>
        <taxon>Pseudomonadota</taxon>
        <taxon>Betaproteobacteria</taxon>
        <taxon>Burkholderiales</taxon>
        <taxon>Burkholderiaceae</taxon>
        <taxon>Polynucleobacter</taxon>
    </lineage>
</organism>
<dbReference type="Pfam" id="PF00004">
    <property type="entry name" value="AAA"/>
    <property type="match status" value="1"/>
</dbReference>
<evidence type="ECO:0000259" key="4">
    <source>
        <dbReference type="SMART" id="SM00382"/>
    </source>
</evidence>
<proteinExistence type="predicted"/>
<protein>
    <recommendedName>
        <fullName evidence="4">AAA+ ATPase domain-containing protein</fullName>
    </recommendedName>
</protein>
<dbReference type="PANTHER" id="PTHR11669">
    <property type="entry name" value="REPLICATION FACTOR C / DNA POLYMERASE III GAMMA-TAU SUBUNIT"/>
    <property type="match status" value="1"/>
</dbReference>
<keyword evidence="1" id="KW-0235">DNA replication</keyword>
<dbReference type="GO" id="GO:0006281">
    <property type="term" value="P:DNA repair"/>
    <property type="evidence" value="ECO:0007669"/>
    <property type="project" value="TreeGrafter"/>
</dbReference>
<name>A0A2Z4JUK0_9BURK</name>
<dbReference type="SUPFAM" id="SSF52540">
    <property type="entry name" value="P-loop containing nucleoside triphosphate hydrolases"/>
    <property type="match status" value="1"/>
</dbReference>
<accession>A0A2Z4JUK0</accession>
<sequence>MSVPHSYLKGIQMFTKGNNHEPKTIDDIIFGNNESKLRIEDIVSGAEELPYSGKSAILLYGVFGTGKTTLAKMLPNHIEYGKTKEELVWDPVFIGCQQGFNGPQLMTKIDAIMTTMSLNVSGLHYFILDEVDNLTKLAQQSLKTALNTTLGVFVLTTNNVSQLDKGMLDRCILVEMNAANPNAYLDIAKSIANETGVTLSNDELLPTIQAANGSFRNLFHNVGRLARRKAEKVPPNAIY</sequence>
<dbReference type="InterPro" id="IPR003593">
    <property type="entry name" value="AAA+_ATPase"/>
</dbReference>
<evidence type="ECO:0000256" key="3">
    <source>
        <dbReference type="ARBA" id="ARBA00022840"/>
    </source>
</evidence>
<dbReference type="SMART" id="SM00382">
    <property type="entry name" value="AAA"/>
    <property type="match status" value="1"/>
</dbReference>
<dbReference type="InterPro" id="IPR027417">
    <property type="entry name" value="P-loop_NTPase"/>
</dbReference>
<dbReference type="EMBL" id="CP030085">
    <property type="protein sequence ID" value="AWW50564.1"/>
    <property type="molecule type" value="Genomic_DNA"/>
</dbReference>
<evidence type="ECO:0000313" key="5">
    <source>
        <dbReference type="EMBL" id="AWW50564.1"/>
    </source>
</evidence>
<dbReference type="Gene3D" id="3.40.50.300">
    <property type="entry name" value="P-loop containing nucleotide triphosphate hydrolases"/>
    <property type="match status" value="1"/>
</dbReference>
<dbReference type="InterPro" id="IPR003959">
    <property type="entry name" value="ATPase_AAA_core"/>
</dbReference>
<gene>
    <name evidence="5" type="ORF">Pas1_09330</name>
</gene>
<dbReference type="GO" id="GO:0005524">
    <property type="term" value="F:ATP binding"/>
    <property type="evidence" value="ECO:0007669"/>
    <property type="project" value="UniProtKB-KW"/>
</dbReference>
<evidence type="ECO:0000313" key="6">
    <source>
        <dbReference type="Proteomes" id="UP000248592"/>
    </source>
</evidence>
<evidence type="ECO:0000256" key="1">
    <source>
        <dbReference type="ARBA" id="ARBA00022705"/>
    </source>
</evidence>
<dbReference type="Proteomes" id="UP000248592">
    <property type="component" value="Chromosome"/>
</dbReference>
<feature type="domain" description="AAA+ ATPase" evidence="4">
    <location>
        <begin position="53"/>
        <end position="182"/>
    </location>
</feature>
<dbReference type="InterPro" id="IPR050238">
    <property type="entry name" value="DNA_Rep/Repair_Clamp_Loader"/>
</dbReference>